<dbReference type="EMBL" id="KN042433">
    <property type="protein sequence ID" value="KFH62088.1"/>
    <property type="molecule type" value="Genomic_DNA"/>
</dbReference>
<organism evidence="12 13">
    <name type="scientific">Podila verticillata NRRL 6337</name>
    <dbReference type="NCBI Taxonomy" id="1069443"/>
    <lineage>
        <taxon>Eukaryota</taxon>
        <taxon>Fungi</taxon>
        <taxon>Fungi incertae sedis</taxon>
        <taxon>Mucoromycota</taxon>
        <taxon>Mortierellomycotina</taxon>
        <taxon>Mortierellomycetes</taxon>
        <taxon>Mortierellales</taxon>
        <taxon>Mortierellaceae</taxon>
        <taxon>Podila</taxon>
    </lineage>
</organism>
<name>A0A086TJG1_9FUNG</name>
<dbReference type="Gene3D" id="1.20.1560.10">
    <property type="entry name" value="ABC transporter type 1, transmembrane domain"/>
    <property type="match status" value="1"/>
</dbReference>
<feature type="domain" description="ABC transporter" evidence="10">
    <location>
        <begin position="673"/>
        <end position="830"/>
    </location>
</feature>
<keyword evidence="7 9" id="KW-0472">Membrane</keyword>
<dbReference type="InterPro" id="IPR044746">
    <property type="entry name" value="ABCC_6TM_D1"/>
</dbReference>
<dbReference type="Gene3D" id="3.40.50.300">
    <property type="entry name" value="P-loop containing nucleotide triphosphate hydrolases"/>
    <property type="match status" value="2"/>
</dbReference>
<feature type="transmembrane region" description="Helical" evidence="9">
    <location>
        <begin position="398"/>
        <end position="419"/>
    </location>
</feature>
<evidence type="ECO:0000256" key="9">
    <source>
        <dbReference type="SAM" id="Phobius"/>
    </source>
</evidence>
<evidence type="ECO:0000256" key="6">
    <source>
        <dbReference type="ARBA" id="ARBA00022989"/>
    </source>
</evidence>
<keyword evidence="3 9" id="KW-0812">Transmembrane</keyword>
<dbReference type="CDD" id="cd03250">
    <property type="entry name" value="ABCC_MRP_domain1"/>
    <property type="match status" value="1"/>
</dbReference>
<dbReference type="Pfam" id="PF00005">
    <property type="entry name" value="ABC_tran"/>
    <property type="match status" value="1"/>
</dbReference>
<proteinExistence type="predicted"/>
<dbReference type="SUPFAM" id="SSF52540">
    <property type="entry name" value="P-loop containing nucleoside triphosphate hydrolases"/>
    <property type="match status" value="1"/>
</dbReference>
<dbReference type="GO" id="GO:0140359">
    <property type="term" value="F:ABC-type transporter activity"/>
    <property type="evidence" value="ECO:0007669"/>
    <property type="project" value="InterPro"/>
</dbReference>
<dbReference type="PANTHER" id="PTHR24223:SF399">
    <property type="entry name" value="ABC TRANSPORTER ATNG"/>
    <property type="match status" value="1"/>
</dbReference>
<keyword evidence="13" id="KW-1185">Reference proteome</keyword>
<keyword evidence="4" id="KW-0547">Nucleotide-binding</keyword>
<dbReference type="InterPro" id="IPR003439">
    <property type="entry name" value="ABC_transporter-like_ATP-bd"/>
</dbReference>
<dbReference type="GO" id="GO:0016887">
    <property type="term" value="F:ATP hydrolysis activity"/>
    <property type="evidence" value="ECO:0007669"/>
    <property type="project" value="InterPro"/>
</dbReference>
<dbReference type="AlphaFoldDB" id="A0A086TJG1"/>
<sequence>MLPRQSAHRRAQRPFAARHSSSTVQAPPKGTAGRRKVRSLVFRQDCLATVALALQIALLAVLVKRDYSSSAILSSVLYVVSILAALILHYFEHFNMPNSSSMLLVYWLFTALISIFPTRTRIEQSPNGLADSLPLLKLLFTVVASFVFGLENITKPDHRSLIRPDVDKVVQAKPSTEPHANLFSRFTFVLVLPLLNKGKIKTLRMEDIWSLHPKMLSYPLLLSTQARIDADEAIARQKAQDLAEKKTGAAPGETTDTFQPQKIRLFSILIHTVGWAYLTGAIPCLLYTIVMYSRPVLLSGLITFMSSYTEGSKEKHVTEQPAWKGYGLMLGVLTMSVLGDLFNAQYQNICFQCSICARGVFNSLIYRKALRLSSTNKQEGMGSIVNHTSIDVDNVLRLFVIFHTLWSSIVGVVIALVLLYQQVQYAMFASLGVTFGVAVVGGFISSMTGKVYEQMSVKNDHRMKLVNELVNHIKSIKLYAWERYFVRHISEARLKQLNSLRLFNIIVTIQLTIYNVGTPLSAFALLTLYSYTAPPGAPLNLEKIFTSLILLNMLDDPLSYLANTISHITSGHVSYVRLRTSLESEEINPANVERHPNASLSEIACEVNNGTFDWYSPEAIKKLEEKRKKEAIDTMRNKTDVTEADQKDEMIAIDEKSGMAGSDAISESTAASIKEKNDESASDTLGPFLRNVSLSIKRGSLTAIIGRVGEGKSSLSAWILNDTVRNNILFDREYDKEWYLQVINACALAPDLKMLIHGDETLIGEKGVNLSGGQQQRISIARAVYANADVYIFDDPLSAVDAHVDRHIFEEAVTKILGGKTRILVTNGEFT</sequence>
<feature type="transmembrane region" description="Helical" evidence="9">
    <location>
        <begin position="502"/>
        <end position="531"/>
    </location>
</feature>
<accession>A0A086TJG1</accession>
<dbReference type="OrthoDB" id="6500128at2759"/>
<evidence type="ECO:0000256" key="3">
    <source>
        <dbReference type="ARBA" id="ARBA00022692"/>
    </source>
</evidence>
<dbReference type="Proteomes" id="UP000243308">
    <property type="component" value="Unassembled WGS sequence"/>
</dbReference>
<gene>
    <name evidence="12" type="ORF">MVEG_11727</name>
</gene>
<evidence type="ECO:0000313" key="13">
    <source>
        <dbReference type="Proteomes" id="UP000243308"/>
    </source>
</evidence>
<dbReference type="SUPFAM" id="SSF90123">
    <property type="entry name" value="ABC transporter transmembrane region"/>
    <property type="match status" value="1"/>
</dbReference>
<comment type="subcellular location">
    <subcellularLocation>
        <location evidence="1">Membrane</location>
        <topology evidence="1">Multi-pass membrane protein</topology>
    </subcellularLocation>
</comment>
<feature type="transmembrane region" description="Helical" evidence="9">
    <location>
        <begin position="45"/>
        <end position="63"/>
    </location>
</feature>
<dbReference type="InterPro" id="IPR027417">
    <property type="entry name" value="P-loop_NTPase"/>
</dbReference>
<feature type="region of interest" description="Disordered" evidence="8">
    <location>
        <begin position="659"/>
        <end position="682"/>
    </location>
</feature>
<feature type="transmembrane region" description="Helical" evidence="9">
    <location>
        <begin position="134"/>
        <end position="153"/>
    </location>
</feature>
<feature type="transmembrane region" description="Helical" evidence="9">
    <location>
        <begin position="323"/>
        <end position="342"/>
    </location>
</feature>
<dbReference type="PANTHER" id="PTHR24223">
    <property type="entry name" value="ATP-BINDING CASSETTE SUB-FAMILY C"/>
    <property type="match status" value="1"/>
</dbReference>
<feature type="transmembrane region" description="Helical" evidence="9">
    <location>
        <begin position="268"/>
        <end position="290"/>
    </location>
</feature>
<keyword evidence="6 9" id="KW-1133">Transmembrane helix</keyword>
<evidence type="ECO:0000256" key="8">
    <source>
        <dbReference type="SAM" id="MobiDB-lite"/>
    </source>
</evidence>
<evidence type="ECO:0000256" key="5">
    <source>
        <dbReference type="ARBA" id="ARBA00022840"/>
    </source>
</evidence>
<evidence type="ECO:0000256" key="4">
    <source>
        <dbReference type="ARBA" id="ARBA00022741"/>
    </source>
</evidence>
<feature type="region of interest" description="Disordered" evidence="8">
    <location>
        <begin position="1"/>
        <end position="32"/>
    </location>
</feature>
<evidence type="ECO:0000256" key="2">
    <source>
        <dbReference type="ARBA" id="ARBA00022448"/>
    </source>
</evidence>
<dbReference type="InterPro" id="IPR036640">
    <property type="entry name" value="ABC1_TM_sf"/>
</dbReference>
<dbReference type="PROSITE" id="PS50929">
    <property type="entry name" value="ABC_TM1F"/>
    <property type="match status" value="1"/>
</dbReference>
<dbReference type="Pfam" id="PF00664">
    <property type="entry name" value="ABC_membrane"/>
    <property type="match status" value="1"/>
</dbReference>
<feature type="compositionally biased region" description="Basic residues" evidence="8">
    <location>
        <begin position="1"/>
        <end position="12"/>
    </location>
</feature>
<dbReference type="PROSITE" id="PS50893">
    <property type="entry name" value="ABC_TRANSPORTER_2"/>
    <property type="match status" value="1"/>
</dbReference>
<protein>
    <recommendedName>
        <fullName evidence="14">ABC transmembrane type-1 domain-containing protein</fullName>
    </recommendedName>
</protein>
<dbReference type="InterPro" id="IPR056227">
    <property type="entry name" value="TMD0_ABC"/>
</dbReference>
<dbReference type="InterPro" id="IPR017871">
    <property type="entry name" value="ABC_transporter-like_CS"/>
</dbReference>
<feature type="transmembrane region" description="Helical" evidence="9">
    <location>
        <begin position="69"/>
        <end position="91"/>
    </location>
</feature>
<evidence type="ECO:0000313" key="12">
    <source>
        <dbReference type="EMBL" id="KFH62088.1"/>
    </source>
</evidence>
<evidence type="ECO:0000256" key="7">
    <source>
        <dbReference type="ARBA" id="ARBA00023136"/>
    </source>
</evidence>
<feature type="domain" description="ABC transmembrane type-1" evidence="11">
    <location>
        <begin position="285"/>
        <end position="570"/>
    </location>
</feature>
<feature type="transmembrane region" description="Helical" evidence="9">
    <location>
        <begin position="103"/>
        <end position="122"/>
    </location>
</feature>
<dbReference type="GO" id="GO:0016020">
    <property type="term" value="C:membrane"/>
    <property type="evidence" value="ECO:0007669"/>
    <property type="project" value="UniProtKB-SubCell"/>
</dbReference>
<dbReference type="InterPro" id="IPR011527">
    <property type="entry name" value="ABC1_TM_dom"/>
</dbReference>
<dbReference type="Pfam" id="PF24357">
    <property type="entry name" value="TMD0_ABC"/>
    <property type="match status" value="1"/>
</dbReference>
<evidence type="ECO:0000256" key="1">
    <source>
        <dbReference type="ARBA" id="ARBA00004141"/>
    </source>
</evidence>
<feature type="transmembrane region" description="Helical" evidence="9">
    <location>
        <begin position="425"/>
        <end position="445"/>
    </location>
</feature>
<dbReference type="InterPro" id="IPR050173">
    <property type="entry name" value="ABC_transporter_C-like"/>
</dbReference>
<dbReference type="PROSITE" id="PS00211">
    <property type="entry name" value="ABC_TRANSPORTER_1"/>
    <property type="match status" value="1"/>
</dbReference>
<evidence type="ECO:0000259" key="10">
    <source>
        <dbReference type="PROSITE" id="PS50893"/>
    </source>
</evidence>
<dbReference type="CDD" id="cd18579">
    <property type="entry name" value="ABC_6TM_ABCC_D1"/>
    <property type="match status" value="1"/>
</dbReference>
<evidence type="ECO:0000259" key="11">
    <source>
        <dbReference type="PROSITE" id="PS50929"/>
    </source>
</evidence>
<keyword evidence="5" id="KW-0067">ATP-binding</keyword>
<keyword evidence="2" id="KW-0813">Transport</keyword>
<reference evidence="12 13" key="1">
    <citation type="submission" date="2011-02" db="EMBL/GenBank/DDBJ databases">
        <title>The Genome Sequence of Mortierella verticillata NRRL 6337.</title>
        <authorList>
            <consortium name="The Broad Institute Genome Sequencing Platform"/>
            <person name="Russ C."/>
            <person name="Cuomo C."/>
            <person name="Burger G."/>
            <person name="Gray M.W."/>
            <person name="Holland P.W.H."/>
            <person name="King N."/>
            <person name="Lang F.B.F."/>
            <person name="Roger A.J."/>
            <person name="Ruiz-Trillo I."/>
            <person name="Young S.K."/>
            <person name="Zeng Q."/>
            <person name="Gargeya S."/>
            <person name="Alvarado L."/>
            <person name="Berlin A."/>
            <person name="Chapman S.B."/>
            <person name="Chen Z."/>
            <person name="Freedman E."/>
            <person name="Gellesch M."/>
            <person name="Goldberg J."/>
            <person name="Griggs A."/>
            <person name="Gujja S."/>
            <person name="Heilman E."/>
            <person name="Heiman D."/>
            <person name="Howarth C."/>
            <person name="Mehta T."/>
            <person name="Neiman D."/>
            <person name="Pearson M."/>
            <person name="Roberts A."/>
            <person name="Saif S."/>
            <person name="Shea T."/>
            <person name="Shenoy N."/>
            <person name="Sisk P."/>
            <person name="Stolte C."/>
            <person name="Sykes S."/>
            <person name="White J."/>
            <person name="Yandava C."/>
            <person name="Haas B."/>
            <person name="Nusbaum C."/>
            <person name="Birren B."/>
        </authorList>
    </citation>
    <scope>NUCLEOTIDE SEQUENCE [LARGE SCALE GENOMIC DNA]</scope>
    <source>
        <strain evidence="12 13">NRRL 6337</strain>
    </source>
</reference>
<evidence type="ECO:0008006" key="14">
    <source>
        <dbReference type="Google" id="ProtNLM"/>
    </source>
</evidence>
<dbReference type="GO" id="GO:0005524">
    <property type="term" value="F:ATP binding"/>
    <property type="evidence" value="ECO:0007669"/>
    <property type="project" value="UniProtKB-KW"/>
</dbReference>